<evidence type="ECO:0000313" key="1">
    <source>
        <dbReference type="EMBL" id="PPR89449.1"/>
    </source>
</evidence>
<evidence type="ECO:0000313" key="2">
    <source>
        <dbReference type="Proteomes" id="UP000239757"/>
    </source>
</evidence>
<sequence length="134" mass="15195">MVLLFGFGERIGGPHLPPVGRLLIKNRRLVELHTLLNLTFIANDLHADKLLGATAGQEDEDEQVDAKGTWDACKIPIYCDFFLPETSTTNNLFVPLILVEIYCDFSWFSFLASYHQKKPKLCLAYQASSFWTLT</sequence>
<protein>
    <submittedName>
        <fullName evidence="1">Uncharacterized protein</fullName>
    </submittedName>
</protein>
<proteinExistence type="predicted"/>
<accession>A0A2P5WEE1</accession>
<organism evidence="1 2">
    <name type="scientific">Gossypium barbadense</name>
    <name type="common">Sea Island cotton</name>
    <name type="synonym">Hibiscus barbadensis</name>
    <dbReference type="NCBI Taxonomy" id="3634"/>
    <lineage>
        <taxon>Eukaryota</taxon>
        <taxon>Viridiplantae</taxon>
        <taxon>Streptophyta</taxon>
        <taxon>Embryophyta</taxon>
        <taxon>Tracheophyta</taxon>
        <taxon>Spermatophyta</taxon>
        <taxon>Magnoliopsida</taxon>
        <taxon>eudicotyledons</taxon>
        <taxon>Gunneridae</taxon>
        <taxon>Pentapetalae</taxon>
        <taxon>rosids</taxon>
        <taxon>malvids</taxon>
        <taxon>Malvales</taxon>
        <taxon>Malvaceae</taxon>
        <taxon>Malvoideae</taxon>
        <taxon>Gossypium</taxon>
    </lineage>
</organism>
<dbReference type="EMBL" id="KZ667954">
    <property type="protein sequence ID" value="PPR89449.1"/>
    <property type="molecule type" value="Genomic_DNA"/>
</dbReference>
<name>A0A2P5WEE1_GOSBA</name>
<dbReference type="AlphaFoldDB" id="A0A2P5WEE1"/>
<reference evidence="1 2" key="1">
    <citation type="submission" date="2015-01" db="EMBL/GenBank/DDBJ databases">
        <title>Genome of allotetraploid Gossypium barbadense reveals genomic plasticity and fiber elongation in cotton evolution.</title>
        <authorList>
            <person name="Chen X."/>
            <person name="Liu X."/>
            <person name="Zhao B."/>
            <person name="Zheng H."/>
            <person name="Hu Y."/>
            <person name="Lu G."/>
            <person name="Yang C."/>
            <person name="Chen J."/>
            <person name="Shan C."/>
            <person name="Zhang L."/>
            <person name="Zhou Y."/>
            <person name="Wang L."/>
            <person name="Guo W."/>
            <person name="Bai Y."/>
            <person name="Ruan J."/>
            <person name="Shangguan X."/>
            <person name="Mao Y."/>
            <person name="Jiang J."/>
            <person name="Zhu Y."/>
            <person name="Lei J."/>
            <person name="Kang H."/>
            <person name="Chen S."/>
            <person name="He X."/>
            <person name="Wang R."/>
            <person name="Wang Y."/>
            <person name="Chen J."/>
            <person name="Wang L."/>
            <person name="Yu S."/>
            <person name="Wang B."/>
            <person name="Wei J."/>
            <person name="Song S."/>
            <person name="Lu X."/>
            <person name="Gao Z."/>
            <person name="Gu W."/>
            <person name="Deng X."/>
            <person name="Ma D."/>
            <person name="Wang S."/>
            <person name="Liang W."/>
            <person name="Fang L."/>
            <person name="Cai C."/>
            <person name="Zhu X."/>
            <person name="Zhou B."/>
            <person name="Zhang Y."/>
            <person name="Chen Z."/>
            <person name="Xu S."/>
            <person name="Zhu R."/>
            <person name="Wang S."/>
            <person name="Zhang T."/>
            <person name="Zhao G."/>
        </authorList>
    </citation>
    <scope>NUCLEOTIDE SEQUENCE [LARGE SCALE GENOMIC DNA]</scope>
    <source>
        <strain evidence="2">cv. Xinhai21</strain>
        <tissue evidence="1">Leaf</tissue>
    </source>
</reference>
<gene>
    <name evidence="1" type="ORF">GOBAR_AA31245</name>
</gene>
<dbReference type="Proteomes" id="UP000239757">
    <property type="component" value="Unassembled WGS sequence"/>
</dbReference>